<keyword evidence="2" id="KW-1185">Reference proteome</keyword>
<name>A0AAE3L213_9GAMM</name>
<evidence type="ECO:0008006" key="3">
    <source>
        <dbReference type="Google" id="ProtNLM"/>
    </source>
</evidence>
<dbReference type="RefSeq" id="WP_259057166.1">
    <property type="nucleotide sequence ID" value="NZ_JANUCT010000021.1"/>
</dbReference>
<protein>
    <recommendedName>
        <fullName evidence="3">ATP-grasp domain-containing protein</fullName>
    </recommendedName>
</protein>
<proteinExistence type="predicted"/>
<accession>A0AAE3L213</accession>
<evidence type="ECO:0000313" key="1">
    <source>
        <dbReference type="EMBL" id="MCS3904360.1"/>
    </source>
</evidence>
<dbReference type="Proteomes" id="UP001204445">
    <property type="component" value="Unassembled WGS sequence"/>
</dbReference>
<dbReference type="EMBL" id="JANUCT010000021">
    <property type="protein sequence ID" value="MCS3904360.1"/>
    <property type="molecule type" value="Genomic_DNA"/>
</dbReference>
<sequence length="341" mass="39814">MICYFVSEPHQHTVRNYLADRGQSLAAHFTIIAYERVFAHRNLPAAGTYIFSDIERLTPARLDVARQLYRLIRQQYPSARILNHPDKSACRYTLLTELHDKQQNRFRVRRANMDCSDLRFPVFIRLENDHKGSRTRLLHDGRELRQAIAALRRRSLPARQLLVTEFCDTADAAGLYRKYAAFVVAGRIIPRHLIFGHEWMLKNPAFSDDERAREQLAFIRSNPHEETLQGICADARIDYGRIDYSLLDDRIQVWEINTNPVIMQHSQTYSARNLAAHNLFSESIRAAFEALPGMAPESVPCPLDFSQQLRRRVFFERCCEYAGNRWMRLMYRLLGRSALEM</sequence>
<reference evidence="1" key="1">
    <citation type="submission" date="2022-08" db="EMBL/GenBank/DDBJ databases">
        <title>Genomic Encyclopedia of Type Strains, Phase III (KMG-III): the genomes of soil and plant-associated and newly described type strains.</title>
        <authorList>
            <person name="Whitman W."/>
        </authorList>
    </citation>
    <scope>NUCLEOTIDE SEQUENCE</scope>
    <source>
        <strain evidence="1">HMT 1</strain>
    </source>
</reference>
<evidence type="ECO:0000313" key="2">
    <source>
        <dbReference type="Proteomes" id="UP001204445"/>
    </source>
</evidence>
<organism evidence="1 2">
    <name type="scientific">Methylohalomonas lacus</name>
    <dbReference type="NCBI Taxonomy" id="398773"/>
    <lineage>
        <taxon>Bacteria</taxon>
        <taxon>Pseudomonadati</taxon>
        <taxon>Pseudomonadota</taxon>
        <taxon>Gammaproteobacteria</taxon>
        <taxon>Methylohalomonadales</taxon>
        <taxon>Methylohalomonadaceae</taxon>
        <taxon>Methylohalomonas</taxon>
    </lineage>
</organism>
<dbReference type="AlphaFoldDB" id="A0AAE3L213"/>
<gene>
    <name evidence="1" type="ORF">J2T55_002396</name>
</gene>
<dbReference type="SUPFAM" id="SSF56059">
    <property type="entry name" value="Glutathione synthetase ATP-binding domain-like"/>
    <property type="match status" value="1"/>
</dbReference>
<comment type="caution">
    <text evidence="1">The sequence shown here is derived from an EMBL/GenBank/DDBJ whole genome shotgun (WGS) entry which is preliminary data.</text>
</comment>